<evidence type="ECO:0000256" key="1">
    <source>
        <dbReference type="ARBA" id="ARBA00004123"/>
    </source>
</evidence>
<dbReference type="FunFam" id="3.30.450.20:FF:000003">
    <property type="entry name" value="Aryl hydrocarbon receptor nuclear translocator 2"/>
    <property type="match status" value="1"/>
</dbReference>
<feature type="region of interest" description="Disordered" evidence="11">
    <location>
        <begin position="450"/>
        <end position="575"/>
    </location>
</feature>
<keyword evidence="5" id="KW-0238">DNA-binding</keyword>
<keyword evidence="7" id="KW-0804">Transcription</keyword>
<dbReference type="Ensembl" id="ENSOMET00000003095.1">
    <property type="protein sequence ID" value="ENSOMEP00000008053.1"/>
    <property type="gene ID" value="ENSOMEG00000009257.1"/>
</dbReference>
<dbReference type="CDD" id="cd00130">
    <property type="entry name" value="PAS"/>
    <property type="match status" value="2"/>
</dbReference>
<evidence type="ECO:0000259" key="13">
    <source>
        <dbReference type="PROSITE" id="PS50888"/>
    </source>
</evidence>
<feature type="domain" description="PAS" evidence="12">
    <location>
        <begin position="144"/>
        <end position="215"/>
    </location>
</feature>
<dbReference type="FunFam" id="3.30.450.20:FF:000028">
    <property type="entry name" value="Aryl hydrocarbon receptor nuclear translocator 1"/>
    <property type="match status" value="1"/>
</dbReference>
<dbReference type="GO" id="GO:0046983">
    <property type="term" value="F:protein dimerization activity"/>
    <property type="evidence" value="ECO:0007669"/>
    <property type="project" value="InterPro"/>
</dbReference>
<name>A0A3B3BSL4_ORYME</name>
<protein>
    <recommendedName>
        <fullName evidence="9">Aryl hydrocarbon receptor nuclear translocator</fullName>
    </recommendedName>
</protein>
<dbReference type="InterPro" id="IPR013767">
    <property type="entry name" value="PAS_fold"/>
</dbReference>
<feature type="domain" description="PAS" evidence="12">
    <location>
        <begin position="353"/>
        <end position="402"/>
    </location>
</feature>
<dbReference type="OMA" id="PDPMTAN"/>
<comment type="subcellular location">
    <subcellularLocation>
        <location evidence="1">Nucleus</location>
    </subcellularLocation>
</comment>
<dbReference type="GO" id="GO:0045893">
    <property type="term" value="P:positive regulation of DNA-templated transcription"/>
    <property type="evidence" value="ECO:0007669"/>
    <property type="project" value="UniProtKB-ARBA"/>
</dbReference>
<dbReference type="InterPro" id="IPR035965">
    <property type="entry name" value="PAS-like_dom_sf"/>
</dbReference>
<dbReference type="GO" id="GO:0005634">
    <property type="term" value="C:nucleus"/>
    <property type="evidence" value="ECO:0007669"/>
    <property type="project" value="UniProtKB-SubCell"/>
</dbReference>
<evidence type="ECO:0000256" key="9">
    <source>
        <dbReference type="ARBA" id="ARBA00039652"/>
    </source>
</evidence>
<dbReference type="Pfam" id="PF00989">
    <property type="entry name" value="PAS"/>
    <property type="match status" value="1"/>
</dbReference>
<feature type="compositionally biased region" description="Low complexity" evidence="11">
    <location>
        <begin position="485"/>
        <end position="497"/>
    </location>
</feature>
<evidence type="ECO:0000256" key="4">
    <source>
        <dbReference type="ARBA" id="ARBA00023015"/>
    </source>
</evidence>
<evidence type="ECO:0000256" key="5">
    <source>
        <dbReference type="ARBA" id="ARBA00023125"/>
    </source>
</evidence>
<comment type="function">
    <text evidence="10">Required for activity of the AHR. Upon ligand binding, AHR translocates into the nucleus, where it heterodimerizes with ARNT and induces transcription by binding to xenobiotic response elements (XRE). Not required for the ligand-binding subunit to translocate from the cytosol to the nucleus after ligand binding. The complex initiates transcription of genes involved in the regulation of a variety of biological processes, including angiogenesis, hematopoiesis, drug and lipid metabolism, cell motility and immune modulation. The heterodimer binds to core DNA sequence 5'-TACGTG-3' within the hypoxia response element (HRE) of target gene promoters and functions as a transcriptional regulator of the adaptive response to hypoxia. The heterodimer ARNT:AHR binds to core DNA sequence 5'-TGCGTG-3' within the dioxin response element (DRE) of target gene promoters and activates their transcription.</text>
</comment>
<dbReference type="SMART" id="SM00091">
    <property type="entry name" value="PAS"/>
    <property type="match status" value="2"/>
</dbReference>
<reference evidence="14" key="1">
    <citation type="submission" date="2025-08" db="UniProtKB">
        <authorList>
            <consortium name="Ensembl"/>
        </authorList>
    </citation>
    <scope>IDENTIFICATION</scope>
</reference>
<evidence type="ECO:0000256" key="6">
    <source>
        <dbReference type="ARBA" id="ARBA00023159"/>
    </source>
</evidence>
<dbReference type="GeneTree" id="ENSGT00940000157585"/>
<keyword evidence="2" id="KW-0678">Repressor</keyword>
<keyword evidence="3" id="KW-0677">Repeat</keyword>
<evidence type="ECO:0000256" key="10">
    <source>
        <dbReference type="ARBA" id="ARBA00045949"/>
    </source>
</evidence>
<keyword evidence="8" id="KW-0539">Nucleus</keyword>
<dbReference type="SUPFAM" id="SSF47459">
    <property type="entry name" value="HLH, helix-loop-helix DNA-binding domain"/>
    <property type="match status" value="1"/>
</dbReference>
<accession>A0A3B3BSL4</accession>
<feature type="compositionally biased region" description="Polar residues" evidence="11">
    <location>
        <begin position="549"/>
        <end position="562"/>
    </location>
</feature>
<dbReference type="CDD" id="cd18947">
    <property type="entry name" value="bHLH-PAS_ARNT"/>
    <property type="match status" value="1"/>
</dbReference>
<evidence type="ECO:0000259" key="12">
    <source>
        <dbReference type="PROSITE" id="PS50112"/>
    </source>
</evidence>
<feature type="compositionally biased region" description="Basic and acidic residues" evidence="11">
    <location>
        <begin position="67"/>
        <end position="82"/>
    </location>
</feature>
<dbReference type="Proteomes" id="UP000261560">
    <property type="component" value="Unplaced"/>
</dbReference>
<dbReference type="SMART" id="SM00353">
    <property type="entry name" value="HLH"/>
    <property type="match status" value="1"/>
</dbReference>
<dbReference type="NCBIfam" id="TIGR00229">
    <property type="entry name" value="sensory_box"/>
    <property type="match status" value="1"/>
</dbReference>
<feature type="compositionally biased region" description="Polar residues" evidence="11">
    <location>
        <begin position="1"/>
        <end position="15"/>
    </location>
</feature>
<feature type="region of interest" description="Disordered" evidence="11">
    <location>
        <begin position="1"/>
        <end position="85"/>
    </location>
</feature>
<dbReference type="Pfam" id="PF00010">
    <property type="entry name" value="HLH"/>
    <property type="match status" value="1"/>
</dbReference>
<dbReference type="Pfam" id="PF14598">
    <property type="entry name" value="PAS_11"/>
    <property type="match status" value="1"/>
</dbReference>
<dbReference type="Gene3D" id="3.30.450.20">
    <property type="entry name" value="PAS domain"/>
    <property type="match status" value="2"/>
</dbReference>
<dbReference type="GO" id="GO:0003700">
    <property type="term" value="F:DNA-binding transcription factor activity"/>
    <property type="evidence" value="ECO:0007669"/>
    <property type="project" value="InterPro"/>
</dbReference>
<dbReference type="GO" id="GO:0005667">
    <property type="term" value="C:transcription regulator complex"/>
    <property type="evidence" value="ECO:0007669"/>
    <property type="project" value="InterPro"/>
</dbReference>
<dbReference type="AlphaFoldDB" id="A0A3B3BSL4"/>
<evidence type="ECO:0000256" key="8">
    <source>
        <dbReference type="ARBA" id="ARBA00023242"/>
    </source>
</evidence>
<feature type="compositionally biased region" description="Basic and acidic residues" evidence="11">
    <location>
        <begin position="526"/>
        <end position="535"/>
    </location>
</feature>
<feature type="domain" description="BHLH" evidence="13">
    <location>
        <begin position="72"/>
        <end position="125"/>
    </location>
</feature>
<evidence type="ECO:0000256" key="2">
    <source>
        <dbReference type="ARBA" id="ARBA00022491"/>
    </source>
</evidence>
<evidence type="ECO:0000313" key="14">
    <source>
        <dbReference type="Ensembl" id="ENSOMEP00000008053.1"/>
    </source>
</evidence>
<dbReference type="GO" id="GO:0005737">
    <property type="term" value="C:cytoplasm"/>
    <property type="evidence" value="ECO:0007669"/>
    <property type="project" value="InterPro"/>
</dbReference>
<evidence type="ECO:0000256" key="11">
    <source>
        <dbReference type="SAM" id="MobiDB-lite"/>
    </source>
</evidence>
<dbReference type="GO" id="GO:0003677">
    <property type="term" value="F:DNA binding"/>
    <property type="evidence" value="ECO:0007669"/>
    <property type="project" value="UniProtKB-KW"/>
</dbReference>
<keyword evidence="6" id="KW-0010">Activator</keyword>
<dbReference type="Gene3D" id="4.10.280.10">
    <property type="entry name" value="Helix-loop-helix DNA-binding domain"/>
    <property type="match status" value="1"/>
</dbReference>
<dbReference type="InterPro" id="IPR036638">
    <property type="entry name" value="HLH_DNA-bd_sf"/>
</dbReference>
<dbReference type="InterPro" id="IPR050933">
    <property type="entry name" value="Circadian_TF"/>
</dbReference>
<proteinExistence type="predicted"/>
<reference evidence="14" key="2">
    <citation type="submission" date="2025-09" db="UniProtKB">
        <authorList>
            <consortium name="Ensembl"/>
        </authorList>
    </citation>
    <scope>IDENTIFICATION</scope>
</reference>
<evidence type="ECO:0000256" key="3">
    <source>
        <dbReference type="ARBA" id="ARBA00022737"/>
    </source>
</evidence>
<dbReference type="SUPFAM" id="SSF55785">
    <property type="entry name" value="PYP-like sensor domain (PAS domain)"/>
    <property type="match status" value="2"/>
</dbReference>
<dbReference type="PANTHER" id="PTHR23042">
    <property type="entry name" value="CIRCADIAN PROTEIN CLOCK/ARNT/BMAL/PAS"/>
    <property type="match status" value="1"/>
</dbReference>
<organism evidence="14 15">
    <name type="scientific">Oryzias melastigma</name>
    <name type="common">Marine medaka</name>
    <dbReference type="NCBI Taxonomy" id="30732"/>
    <lineage>
        <taxon>Eukaryota</taxon>
        <taxon>Metazoa</taxon>
        <taxon>Chordata</taxon>
        <taxon>Craniata</taxon>
        <taxon>Vertebrata</taxon>
        <taxon>Euteleostomi</taxon>
        <taxon>Actinopterygii</taxon>
        <taxon>Neopterygii</taxon>
        <taxon>Teleostei</taxon>
        <taxon>Neoteleostei</taxon>
        <taxon>Acanthomorphata</taxon>
        <taxon>Ovalentaria</taxon>
        <taxon>Atherinomorphae</taxon>
        <taxon>Beloniformes</taxon>
        <taxon>Adrianichthyidae</taxon>
        <taxon>Oryziinae</taxon>
        <taxon>Oryzias</taxon>
    </lineage>
</organism>
<dbReference type="PROSITE" id="PS50112">
    <property type="entry name" value="PAS"/>
    <property type="match status" value="2"/>
</dbReference>
<sequence length="575" mass="63412">MLFHTDMTSSNQELTDPNLGMGASGTQASGGAVVPKGTNKRRLTSDFEDDEGSKLFRGDDDTGGSSNDKERFARENHSEIERRRRNKMTAYITELSDMVPTCSALARKPDKLTILRMAVSHMKSLRGSGNTNADGSYKPSFLTDQELKHLILEAADGFLFVVSCETGRIVYVSDSVTPVLNQLQSEWLGSSLYDQLHPDDTEKLREQLSTAENNNTGRMLDLKTGTVKKESQQSSAKMSMGARRSFICRMRCGTCPVEPVSMNRLGFLRNRNRTGLGTAKDGEPQYVVVHCTGYIKSWPPAGVSLTDDEADNNQGSRYSLVAIGRLQVTCCPGDGDLNSLSVPVEFISRHNCQGMFTFVDHRCQSAVGYQPQDLLGKNILEFAHPEDQGLLRDSFQQVVKLKGQVLSVMFRFRSKVREWIWMRTSSFTFQNPFSEEIEYIICTNVNVKNSTQDPHTPSPSPGASMPPSLGQSSPNGRPAVLSPGQLATRQLQQQQQADLEGGGTRDGLYEAGPIIPQIPVTPAGPDHSKSIEKPELYPPMFQSPDPTKAMSSSSTLNTQIYANNFPPARSNDAYR</sequence>
<dbReference type="PRINTS" id="PR00785">
    <property type="entry name" value="NCTRNSLOCATR"/>
</dbReference>
<evidence type="ECO:0000313" key="15">
    <source>
        <dbReference type="Proteomes" id="UP000261560"/>
    </source>
</evidence>
<keyword evidence="15" id="KW-1185">Reference proteome</keyword>
<dbReference type="InterPro" id="IPR000014">
    <property type="entry name" value="PAS"/>
</dbReference>
<keyword evidence="4" id="KW-0805">Transcription regulation</keyword>
<dbReference type="PROSITE" id="PS50888">
    <property type="entry name" value="BHLH"/>
    <property type="match status" value="1"/>
</dbReference>
<dbReference type="InterPro" id="IPR011598">
    <property type="entry name" value="bHLH_dom"/>
</dbReference>
<dbReference type="FunFam" id="4.10.280.10:FF:000011">
    <property type="entry name" value="Aryl hydrocarbon receptor nuclear translocator 2"/>
    <property type="match status" value="1"/>
</dbReference>
<evidence type="ECO:0000256" key="7">
    <source>
        <dbReference type="ARBA" id="ARBA00023163"/>
    </source>
</evidence>
<dbReference type="InterPro" id="IPR001067">
    <property type="entry name" value="Nuc_translocat"/>
</dbReference>